<protein>
    <submittedName>
        <fullName evidence="2">Mpo1-like protein</fullName>
    </submittedName>
</protein>
<keyword evidence="3" id="KW-1185">Reference proteome</keyword>
<dbReference type="PANTHER" id="PTHR28026">
    <property type="entry name" value="DUF962 DOMAIN PROTEIN (AFU_ORTHOLOGUE AFUA_8G05310)"/>
    <property type="match status" value="1"/>
</dbReference>
<dbReference type="InterPro" id="IPR009305">
    <property type="entry name" value="Mpo1-like"/>
</dbReference>
<evidence type="ECO:0000313" key="3">
    <source>
        <dbReference type="Proteomes" id="UP001476807"/>
    </source>
</evidence>
<comment type="caution">
    <text evidence="2">The sequence shown here is derived from an EMBL/GenBank/DDBJ whole genome shotgun (WGS) entry which is preliminary data.</text>
</comment>
<organism evidence="2 3">
    <name type="scientific">Pontibacter populi</name>
    <dbReference type="NCBI Taxonomy" id="890055"/>
    <lineage>
        <taxon>Bacteria</taxon>
        <taxon>Pseudomonadati</taxon>
        <taxon>Bacteroidota</taxon>
        <taxon>Cytophagia</taxon>
        <taxon>Cytophagales</taxon>
        <taxon>Hymenobacteraceae</taxon>
        <taxon>Pontibacter</taxon>
    </lineage>
</organism>
<feature type="transmembrane region" description="Helical" evidence="1">
    <location>
        <begin position="135"/>
        <end position="153"/>
    </location>
</feature>
<dbReference type="EMBL" id="JBEOKT010000005">
    <property type="protein sequence ID" value="MER2997498.1"/>
    <property type="molecule type" value="Genomic_DNA"/>
</dbReference>
<dbReference type="RefSeq" id="WP_350411892.1">
    <property type="nucleotide sequence ID" value="NZ_JBEOKT010000005.1"/>
</dbReference>
<keyword evidence="1" id="KW-0812">Transmembrane</keyword>
<sequence length="160" mass="18583">MKPLQQWFTEYGQSHQNHTNKLIHWICVPLIFFSIIGLLASIPSEQLKQFFPEQLQPFVHFGTIVILLGLLFYLRLSVTMFVGMAIVCATVLWFVYLVDYKTDSPLWLVSLVIFVLAWVGQFYGHKIEGKKPSFLKDLQFLLIGPAWLLGFIYRKLGIPY</sequence>
<feature type="transmembrane region" description="Helical" evidence="1">
    <location>
        <begin position="104"/>
        <end position="123"/>
    </location>
</feature>
<name>A0ABV1RSZ5_9BACT</name>
<feature type="transmembrane region" description="Helical" evidence="1">
    <location>
        <begin position="81"/>
        <end position="98"/>
    </location>
</feature>
<reference evidence="2 3" key="1">
    <citation type="submission" date="2024-06" db="EMBL/GenBank/DDBJ databases">
        <title>Pontibacter populi HYL7-15.</title>
        <authorList>
            <person name="Kim M.K."/>
        </authorList>
    </citation>
    <scope>NUCLEOTIDE SEQUENCE [LARGE SCALE GENOMIC DNA]</scope>
    <source>
        <strain evidence="2 3">HYL7-15</strain>
    </source>
</reference>
<dbReference type="Pfam" id="PF06127">
    <property type="entry name" value="Mpo1-like"/>
    <property type="match status" value="1"/>
</dbReference>
<feature type="transmembrane region" description="Helical" evidence="1">
    <location>
        <begin position="55"/>
        <end position="74"/>
    </location>
</feature>
<proteinExistence type="predicted"/>
<accession>A0ABV1RSZ5</accession>
<feature type="transmembrane region" description="Helical" evidence="1">
    <location>
        <begin position="22"/>
        <end position="43"/>
    </location>
</feature>
<keyword evidence="1" id="KW-0472">Membrane</keyword>
<keyword evidence="1" id="KW-1133">Transmembrane helix</keyword>
<dbReference type="Proteomes" id="UP001476807">
    <property type="component" value="Unassembled WGS sequence"/>
</dbReference>
<evidence type="ECO:0000256" key="1">
    <source>
        <dbReference type="SAM" id="Phobius"/>
    </source>
</evidence>
<dbReference type="PANTHER" id="PTHR28026:SF9">
    <property type="entry name" value="2-HYDROXY-PALMITIC ACID DIOXYGENASE MPO1"/>
    <property type="match status" value="1"/>
</dbReference>
<evidence type="ECO:0000313" key="2">
    <source>
        <dbReference type="EMBL" id="MER2997498.1"/>
    </source>
</evidence>
<gene>
    <name evidence="2" type="ORF">ABS362_08065</name>
</gene>